<dbReference type="SUPFAM" id="SSF49464">
    <property type="entry name" value="Carboxypeptidase regulatory domain-like"/>
    <property type="match status" value="1"/>
</dbReference>
<dbReference type="Proteomes" id="UP000597338">
    <property type="component" value="Unassembled WGS sequence"/>
</dbReference>
<evidence type="ECO:0000256" key="2">
    <source>
        <dbReference type="ARBA" id="ARBA00022448"/>
    </source>
</evidence>
<dbReference type="SUPFAM" id="SSF56935">
    <property type="entry name" value="Porins"/>
    <property type="match status" value="1"/>
</dbReference>
<dbReference type="EMBL" id="BMIK01000004">
    <property type="protein sequence ID" value="GGC26258.1"/>
    <property type="molecule type" value="Genomic_DNA"/>
</dbReference>
<dbReference type="Pfam" id="PF00593">
    <property type="entry name" value="TonB_dep_Rec_b-barrel"/>
    <property type="match status" value="1"/>
</dbReference>
<keyword evidence="2 8" id="KW-0813">Transport</keyword>
<reference evidence="14" key="1">
    <citation type="journal article" date="2019" name="Int. J. Syst. Evol. Microbiol.">
        <title>The Global Catalogue of Microorganisms (GCM) 10K type strain sequencing project: providing services to taxonomists for standard genome sequencing and annotation.</title>
        <authorList>
            <consortium name="The Broad Institute Genomics Platform"/>
            <consortium name="The Broad Institute Genome Sequencing Center for Infectious Disease"/>
            <person name="Wu L."/>
            <person name="Ma J."/>
        </authorList>
    </citation>
    <scope>NUCLEOTIDE SEQUENCE [LARGE SCALE GENOMIC DNA]</scope>
    <source>
        <strain evidence="14">CGMCC 1.15342</strain>
    </source>
</reference>
<keyword evidence="5 9" id="KW-0798">TonB box</keyword>
<evidence type="ECO:0000259" key="11">
    <source>
        <dbReference type="Pfam" id="PF00593"/>
    </source>
</evidence>
<dbReference type="InterPro" id="IPR036942">
    <property type="entry name" value="Beta-barrel_TonB_sf"/>
</dbReference>
<feature type="signal peptide" evidence="10">
    <location>
        <begin position="1"/>
        <end position="20"/>
    </location>
</feature>
<organism evidence="13 14">
    <name type="scientific">Parapedobacter defluvii</name>
    <dbReference type="NCBI Taxonomy" id="2045106"/>
    <lineage>
        <taxon>Bacteria</taxon>
        <taxon>Pseudomonadati</taxon>
        <taxon>Bacteroidota</taxon>
        <taxon>Sphingobacteriia</taxon>
        <taxon>Sphingobacteriales</taxon>
        <taxon>Sphingobacteriaceae</taxon>
        <taxon>Parapedobacter</taxon>
    </lineage>
</organism>
<dbReference type="NCBIfam" id="TIGR04056">
    <property type="entry name" value="OMP_RagA_SusC"/>
    <property type="match status" value="1"/>
</dbReference>
<sequence>MSKKLVFMICFGLFFKLMQAQESQITGQVTDANGEPLELVTVTVVETNLSAKTDQNGTFHIGASVGQTLRFSLVGAEPKTHKITDIAPIQIQLDINLALEEVVVTGYQVQRKADLTGSVAVVDMKDSKDIPSGSVLQNIQGKVPGLYIQSDGSSSGRARTVSIRGQNTLGNTSPLYIIDGIPTTDPNILQFMDPNTIESMQVLKDASAASIYGSRASNGVIVVTTKQGKDKVSVSVNSSITAASINRRIDMLDTETYGRALWRASVNDGTPTSAHSALYSFEETGEGSAKTLQRVIPVQYINGDTNIPSANTDWQDEVFKTGIVSNTNVTFSAGNDKSATLFSFGYFSNSGTVINNAYDRFSGRANNSVNLFNGKLKIGENFQIIKAKENPMGGDQYGQAGWDATGKSRLVPVGSNPIQLATTILPILPVRKLDGSFAGPIGSGFSDRMNPVFLADLDKDDTNSDLQTFGNAYLDFKPIKNLTFRSNFGIDYTYNNDRNIERTYSHGFINRTVNNLSVAQRNVFNWTWSSTINYLYIQNKSRLNVMGGMEAIKNSIKYYQSLKQGFAVQSDEYFQLGAGTGIASNDGFSLGNQLVSYFGKADYSFDERYLLSATLRYDGSSRFGENNKFGMFPAVSVGWVVSNEGFIKNQLDWVSNLKLRAGMGKTGNQEIGDYSRFQTFVTNYGTVESTIRATGTAYDINGDNTGNLHSGYVAKQSANPNLRWETTNELNVGLDFGFLANRLTGSFDYFNRETSDILVTPPTPGVLGEGAAKTVNGATMLNKGFEVSLGYQDQQGDLFYSITGNVSHFHDEITYLPSSVVRSFPGNVEKDILGRSRSSLFGYVTDGLFQSQEEVDAHATQPGKGIGRIRYRDLNSDGTINALDQDWLGTELPGFIYGVNVQVGYKNFSLAVFMRGVGHVTVNDGSKNYTDFLGTASGVNKGSRLLDAWTPENRGSNIPALSLVNANNELRASDYFLVSGDYFKIQQIQLGYTLPERLTRAAKLGSVRIYGVADNALLFFNKSKDKIFTGPDPETPGAIYPRPIRYTVGLDIQF</sequence>
<keyword evidence="14" id="KW-1185">Reference proteome</keyword>
<proteinExistence type="inferred from homology"/>
<dbReference type="RefSeq" id="WP_188749728.1">
    <property type="nucleotide sequence ID" value="NZ_BMIK01000004.1"/>
</dbReference>
<dbReference type="InterPro" id="IPR037066">
    <property type="entry name" value="Plug_dom_sf"/>
</dbReference>
<accession>A0ABQ1LP60</accession>
<feature type="domain" description="TonB-dependent receptor plug" evidence="12">
    <location>
        <begin position="112"/>
        <end position="220"/>
    </location>
</feature>
<gene>
    <name evidence="13" type="ORF">GCM10011386_17840</name>
</gene>
<dbReference type="Pfam" id="PF07715">
    <property type="entry name" value="Plug"/>
    <property type="match status" value="1"/>
</dbReference>
<evidence type="ECO:0000256" key="5">
    <source>
        <dbReference type="ARBA" id="ARBA00023077"/>
    </source>
</evidence>
<evidence type="ECO:0000256" key="1">
    <source>
        <dbReference type="ARBA" id="ARBA00004571"/>
    </source>
</evidence>
<dbReference type="NCBIfam" id="TIGR04057">
    <property type="entry name" value="SusC_RagA_signa"/>
    <property type="match status" value="1"/>
</dbReference>
<dbReference type="Pfam" id="PF13715">
    <property type="entry name" value="CarbopepD_reg_2"/>
    <property type="match status" value="1"/>
</dbReference>
<evidence type="ECO:0000256" key="4">
    <source>
        <dbReference type="ARBA" id="ARBA00022692"/>
    </source>
</evidence>
<evidence type="ECO:0000256" key="10">
    <source>
        <dbReference type="SAM" id="SignalP"/>
    </source>
</evidence>
<feature type="chain" id="PRO_5045629218" evidence="10">
    <location>
        <begin position="21"/>
        <end position="1054"/>
    </location>
</feature>
<evidence type="ECO:0000256" key="8">
    <source>
        <dbReference type="PROSITE-ProRule" id="PRU01360"/>
    </source>
</evidence>
<keyword evidence="10" id="KW-0732">Signal</keyword>
<evidence type="ECO:0000256" key="6">
    <source>
        <dbReference type="ARBA" id="ARBA00023136"/>
    </source>
</evidence>
<evidence type="ECO:0000313" key="13">
    <source>
        <dbReference type="EMBL" id="GGC26258.1"/>
    </source>
</evidence>
<keyword evidence="7 8" id="KW-0998">Cell outer membrane</keyword>
<protein>
    <submittedName>
        <fullName evidence="13">SusC/RagA family TonB-linked outer membrane protein</fullName>
    </submittedName>
</protein>
<comment type="similarity">
    <text evidence="8 9">Belongs to the TonB-dependent receptor family.</text>
</comment>
<dbReference type="InterPro" id="IPR000531">
    <property type="entry name" value="Beta-barrel_TonB"/>
</dbReference>
<keyword evidence="3 8" id="KW-1134">Transmembrane beta strand</keyword>
<dbReference type="Gene3D" id="2.40.170.20">
    <property type="entry name" value="TonB-dependent receptor, beta-barrel domain"/>
    <property type="match status" value="1"/>
</dbReference>
<evidence type="ECO:0000259" key="12">
    <source>
        <dbReference type="Pfam" id="PF07715"/>
    </source>
</evidence>
<keyword evidence="4 8" id="KW-0812">Transmembrane</keyword>
<dbReference type="Gene3D" id="2.170.130.10">
    <property type="entry name" value="TonB-dependent receptor, plug domain"/>
    <property type="match status" value="1"/>
</dbReference>
<evidence type="ECO:0000313" key="14">
    <source>
        <dbReference type="Proteomes" id="UP000597338"/>
    </source>
</evidence>
<name>A0ABQ1LP60_9SPHI</name>
<keyword evidence="6 8" id="KW-0472">Membrane</keyword>
<comment type="subcellular location">
    <subcellularLocation>
        <location evidence="1 8">Cell outer membrane</location>
        <topology evidence="1 8">Multi-pass membrane protein</topology>
    </subcellularLocation>
</comment>
<dbReference type="InterPro" id="IPR008969">
    <property type="entry name" value="CarboxyPept-like_regulatory"/>
</dbReference>
<dbReference type="PROSITE" id="PS52016">
    <property type="entry name" value="TONB_DEPENDENT_REC_3"/>
    <property type="match status" value="1"/>
</dbReference>
<dbReference type="InterPro" id="IPR039426">
    <property type="entry name" value="TonB-dep_rcpt-like"/>
</dbReference>
<evidence type="ECO:0000256" key="7">
    <source>
        <dbReference type="ARBA" id="ARBA00023237"/>
    </source>
</evidence>
<dbReference type="Gene3D" id="2.60.40.1120">
    <property type="entry name" value="Carboxypeptidase-like, regulatory domain"/>
    <property type="match status" value="1"/>
</dbReference>
<feature type="domain" description="TonB-dependent receptor-like beta-barrel" evidence="11">
    <location>
        <begin position="456"/>
        <end position="911"/>
    </location>
</feature>
<comment type="caution">
    <text evidence="13">The sequence shown here is derived from an EMBL/GenBank/DDBJ whole genome shotgun (WGS) entry which is preliminary data.</text>
</comment>
<dbReference type="InterPro" id="IPR012910">
    <property type="entry name" value="Plug_dom"/>
</dbReference>
<dbReference type="InterPro" id="IPR023996">
    <property type="entry name" value="TonB-dep_OMP_SusC/RagA"/>
</dbReference>
<evidence type="ECO:0000256" key="9">
    <source>
        <dbReference type="RuleBase" id="RU003357"/>
    </source>
</evidence>
<evidence type="ECO:0000256" key="3">
    <source>
        <dbReference type="ARBA" id="ARBA00022452"/>
    </source>
</evidence>
<dbReference type="InterPro" id="IPR023997">
    <property type="entry name" value="TonB-dep_OMP_SusC/RagA_CS"/>
</dbReference>